<proteinExistence type="predicted"/>
<protein>
    <submittedName>
        <fullName evidence="2">DUF1990 domain-containing protein</fullName>
    </submittedName>
</protein>
<accession>A0AAU7C8V9</accession>
<dbReference type="InterPro" id="IPR014457">
    <property type="entry name" value="UCP010260"/>
</dbReference>
<name>A0AAU7C8V9_9BACT</name>
<sequence length="196" mass="22027">MISLRKPSAESIRDFLATQSKLDFTYQAVGATAGDLFPEGYILDHTRVKLGEGEEVFSRAQRALKDWTQFRLGWVEAWAPPSPLQVDEVVGVVARVLGVWWLNACRVVYIVDEQHPVQRYGFAYGTLPHHAGTGEERFLIEWDRASGAVWYDILAFSRPRGILARLGYPYMRTVQRRFGKASAAAMIAATNNPEPA</sequence>
<dbReference type="PANTHER" id="PTHR34202">
    <property type="entry name" value="UPF0548 PROTEIN"/>
    <property type="match status" value="1"/>
</dbReference>
<evidence type="ECO:0000313" key="2">
    <source>
        <dbReference type="EMBL" id="XBH01671.1"/>
    </source>
</evidence>
<dbReference type="RefSeq" id="WP_406694414.1">
    <property type="nucleotide sequence ID" value="NZ_CP155447.1"/>
</dbReference>
<gene>
    <name evidence="2" type="ORF">V5E97_25395</name>
</gene>
<reference evidence="2" key="1">
    <citation type="submission" date="2024-05" db="EMBL/GenBank/DDBJ databases">
        <title>Planctomycetes of the genus Singulisphaera possess chitinolytic capabilities.</title>
        <authorList>
            <person name="Ivanova A."/>
        </authorList>
    </citation>
    <scope>NUCLEOTIDE SEQUENCE</scope>
    <source>
        <strain evidence="2">Ch08T</strain>
    </source>
</reference>
<dbReference type="Pfam" id="PF09348">
    <property type="entry name" value="DUF1990"/>
    <property type="match status" value="1"/>
</dbReference>
<dbReference type="AlphaFoldDB" id="A0AAU7C8V9"/>
<dbReference type="PIRSF" id="PIRSF010260">
    <property type="entry name" value="UCP010260"/>
    <property type="match status" value="1"/>
</dbReference>
<dbReference type="InterPro" id="IPR018960">
    <property type="entry name" value="DUF1990"/>
</dbReference>
<evidence type="ECO:0000259" key="1">
    <source>
        <dbReference type="Pfam" id="PF09348"/>
    </source>
</evidence>
<dbReference type="EMBL" id="CP155447">
    <property type="protein sequence ID" value="XBH01671.1"/>
    <property type="molecule type" value="Genomic_DNA"/>
</dbReference>
<organism evidence="2">
    <name type="scientific">Singulisphaera sp. Ch08</name>
    <dbReference type="NCBI Taxonomy" id="3120278"/>
    <lineage>
        <taxon>Bacteria</taxon>
        <taxon>Pseudomonadati</taxon>
        <taxon>Planctomycetota</taxon>
        <taxon>Planctomycetia</taxon>
        <taxon>Isosphaerales</taxon>
        <taxon>Isosphaeraceae</taxon>
        <taxon>Singulisphaera</taxon>
    </lineage>
</organism>
<dbReference type="PANTHER" id="PTHR34202:SF1">
    <property type="entry name" value="UPF0548 PROTEIN"/>
    <property type="match status" value="1"/>
</dbReference>
<feature type="domain" description="DUF1990" evidence="1">
    <location>
        <begin position="25"/>
        <end position="184"/>
    </location>
</feature>